<evidence type="ECO:0000256" key="2">
    <source>
        <dbReference type="ARBA" id="ARBA00022723"/>
    </source>
</evidence>
<proteinExistence type="predicted"/>
<keyword evidence="6" id="KW-0539">Nucleus</keyword>
<dbReference type="GO" id="GO:0008270">
    <property type="term" value="F:zinc ion binding"/>
    <property type="evidence" value="ECO:0007669"/>
    <property type="project" value="UniProtKB-KW"/>
</dbReference>
<dbReference type="FunFam" id="3.30.160.60:FF:000238">
    <property type="entry name" value="Zinc finger protein 485"/>
    <property type="match status" value="1"/>
</dbReference>
<dbReference type="PROSITE" id="PS50157">
    <property type="entry name" value="ZINC_FINGER_C2H2_2"/>
    <property type="match status" value="1"/>
</dbReference>
<keyword evidence="5" id="KW-0862">Zinc</keyword>
<dbReference type="GO" id="GO:0000981">
    <property type="term" value="F:DNA-binding transcription factor activity, RNA polymerase II-specific"/>
    <property type="evidence" value="ECO:0007669"/>
    <property type="project" value="TreeGrafter"/>
</dbReference>
<dbReference type="InterPro" id="IPR036236">
    <property type="entry name" value="Znf_C2H2_sf"/>
</dbReference>
<keyword evidence="2" id="KW-0479">Metal-binding</keyword>
<dbReference type="SUPFAM" id="SSF57667">
    <property type="entry name" value="beta-beta-alpha zinc fingers"/>
    <property type="match status" value="1"/>
</dbReference>
<evidence type="ECO:0000256" key="1">
    <source>
        <dbReference type="ARBA" id="ARBA00004123"/>
    </source>
</evidence>
<dbReference type="AlphaFoldDB" id="A0A7J7SMM0"/>
<name>A0A7J7SMM0_RHIFE</name>
<accession>A0A7J7SMM0</accession>
<evidence type="ECO:0000256" key="6">
    <source>
        <dbReference type="ARBA" id="ARBA00023242"/>
    </source>
</evidence>
<comment type="subcellular location">
    <subcellularLocation>
        <location evidence="1">Nucleus</location>
    </subcellularLocation>
</comment>
<sequence length="55" mass="6642">MNSYLTRHQVIHSEEKLYKCNECGKAFRVCLHLTRHEVIHTGERLYRWCECGKFS</sequence>
<evidence type="ECO:0000256" key="4">
    <source>
        <dbReference type="ARBA" id="ARBA00022771"/>
    </source>
</evidence>
<dbReference type="PANTHER" id="PTHR23226">
    <property type="entry name" value="ZINC FINGER AND SCAN DOMAIN-CONTAINING"/>
    <property type="match status" value="1"/>
</dbReference>
<evidence type="ECO:0000313" key="9">
    <source>
        <dbReference type="EMBL" id="KAF6289545.1"/>
    </source>
</evidence>
<reference evidence="9 10" key="1">
    <citation type="journal article" date="2020" name="Nature">
        <title>Six reference-quality genomes reveal evolution of bat adaptations.</title>
        <authorList>
            <person name="Jebb D."/>
            <person name="Huang Z."/>
            <person name="Pippel M."/>
            <person name="Hughes G.M."/>
            <person name="Lavrichenko K."/>
            <person name="Devanna P."/>
            <person name="Winkler S."/>
            <person name="Jermiin L.S."/>
            <person name="Skirmuntt E.C."/>
            <person name="Katzourakis A."/>
            <person name="Burkitt-Gray L."/>
            <person name="Ray D.A."/>
            <person name="Sullivan K.A.M."/>
            <person name="Roscito J.G."/>
            <person name="Kirilenko B.M."/>
            <person name="Davalos L.M."/>
            <person name="Corthals A.P."/>
            <person name="Power M.L."/>
            <person name="Jones G."/>
            <person name="Ransome R.D."/>
            <person name="Dechmann D.K.N."/>
            <person name="Locatelli A.G."/>
            <person name="Puechmaille S.J."/>
            <person name="Fedrigo O."/>
            <person name="Jarvis E.D."/>
            <person name="Hiller M."/>
            <person name="Vernes S.C."/>
            <person name="Myers E.W."/>
            <person name="Teeling E.C."/>
        </authorList>
    </citation>
    <scope>NUCLEOTIDE SEQUENCE [LARGE SCALE GENOMIC DNA]</scope>
    <source>
        <strain evidence="9">MRhiFer1</strain>
        <tissue evidence="9">Lung</tissue>
    </source>
</reference>
<gene>
    <name evidence="9" type="ORF">mRhiFer1_018972</name>
</gene>
<evidence type="ECO:0000256" key="3">
    <source>
        <dbReference type="ARBA" id="ARBA00022737"/>
    </source>
</evidence>
<keyword evidence="4 7" id="KW-0863">Zinc-finger</keyword>
<protein>
    <submittedName>
        <fullName evidence="9">Zinc finger protein 766</fullName>
    </submittedName>
</protein>
<dbReference type="Gene3D" id="3.30.160.60">
    <property type="entry name" value="Classic Zinc Finger"/>
    <property type="match status" value="2"/>
</dbReference>
<dbReference type="PANTHER" id="PTHR23226:SF305">
    <property type="entry name" value="ZINC FINGER PROTEIN 677"/>
    <property type="match status" value="1"/>
</dbReference>
<evidence type="ECO:0000256" key="7">
    <source>
        <dbReference type="PROSITE-ProRule" id="PRU00042"/>
    </source>
</evidence>
<dbReference type="EMBL" id="JACAGC010000022">
    <property type="protein sequence ID" value="KAF6289545.1"/>
    <property type="molecule type" value="Genomic_DNA"/>
</dbReference>
<organism evidence="9 10">
    <name type="scientific">Rhinolophus ferrumequinum</name>
    <name type="common">Greater horseshoe bat</name>
    <dbReference type="NCBI Taxonomy" id="59479"/>
    <lineage>
        <taxon>Eukaryota</taxon>
        <taxon>Metazoa</taxon>
        <taxon>Chordata</taxon>
        <taxon>Craniata</taxon>
        <taxon>Vertebrata</taxon>
        <taxon>Euteleostomi</taxon>
        <taxon>Mammalia</taxon>
        <taxon>Eutheria</taxon>
        <taxon>Laurasiatheria</taxon>
        <taxon>Chiroptera</taxon>
        <taxon>Yinpterochiroptera</taxon>
        <taxon>Rhinolophoidea</taxon>
        <taxon>Rhinolophidae</taxon>
        <taxon>Rhinolophinae</taxon>
        <taxon>Rhinolophus</taxon>
    </lineage>
</organism>
<evidence type="ECO:0000259" key="8">
    <source>
        <dbReference type="PROSITE" id="PS50157"/>
    </source>
</evidence>
<dbReference type="Proteomes" id="UP000585614">
    <property type="component" value="Unassembled WGS sequence"/>
</dbReference>
<keyword evidence="3" id="KW-0677">Repeat</keyword>
<evidence type="ECO:0000256" key="5">
    <source>
        <dbReference type="ARBA" id="ARBA00022833"/>
    </source>
</evidence>
<dbReference type="GO" id="GO:0005634">
    <property type="term" value="C:nucleus"/>
    <property type="evidence" value="ECO:0007669"/>
    <property type="project" value="UniProtKB-SubCell"/>
</dbReference>
<comment type="caution">
    <text evidence="9">The sequence shown here is derived from an EMBL/GenBank/DDBJ whole genome shotgun (WGS) entry which is preliminary data.</text>
</comment>
<dbReference type="GO" id="GO:0000978">
    <property type="term" value="F:RNA polymerase II cis-regulatory region sequence-specific DNA binding"/>
    <property type="evidence" value="ECO:0007669"/>
    <property type="project" value="TreeGrafter"/>
</dbReference>
<dbReference type="InterPro" id="IPR013087">
    <property type="entry name" value="Znf_C2H2_type"/>
</dbReference>
<evidence type="ECO:0000313" key="10">
    <source>
        <dbReference type="Proteomes" id="UP000585614"/>
    </source>
</evidence>
<dbReference type="PROSITE" id="PS00028">
    <property type="entry name" value="ZINC_FINGER_C2H2_1"/>
    <property type="match status" value="1"/>
</dbReference>
<feature type="domain" description="C2H2-type" evidence="8">
    <location>
        <begin position="18"/>
        <end position="45"/>
    </location>
</feature>